<name>A0ABT0XLB3_9BACI</name>
<dbReference type="Pfam" id="PF00496">
    <property type="entry name" value="SBP_bac_5"/>
    <property type="match status" value="1"/>
</dbReference>
<evidence type="ECO:0000313" key="4">
    <source>
        <dbReference type="EMBL" id="MCM2676627.1"/>
    </source>
</evidence>
<proteinExistence type="predicted"/>
<evidence type="ECO:0000256" key="1">
    <source>
        <dbReference type="ARBA" id="ARBA00023125"/>
    </source>
</evidence>
<feature type="domain" description="Solute-binding protein family 5" evidence="2">
    <location>
        <begin position="172"/>
        <end position="489"/>
    </location>
</feature>
<dbReference type="PANTHER" id="PTHR30290">
    <property type="entry name" value="PERIPLASMIC BINDING COMPONENT OF ABC TRANSPORTER"/>
    <property type="match status" value="1"/>
</dbReference>
<dbReference type="SUPFAM" id="SSF53850">
    <property type="entry name" value="Periplasmic binding protein-like II"/>
    <property type="match status" value="1"/>
</dbReference>
<dbReference type="EMBL" id="JAMQJY010000002">
    <property type="protein sequence ID" value="MCM2676627.1"/>
    <property type="molecule type" value="Genomic_DNA"/>
</dbReference>
<evidence type="ECO:0000259" key="2">
    <source>
        <dbReference type="Pfam" id="PF00496"/>
    </source>
</evidence>
<dbReference type="Pfam" id="PF12793">
    <property type="entry name" value="SgrR_N"/>
    <property type="match status" value="1"/>
</dbReference>
<dbReference type="RefSeq" id="WP_251609458.1">
    <property type="nucleotide sequence ID" value="NZ_JAMQJY010000002.1"/>
</dbReference>
<keyword evidence="5" id="KW-1185">Reference proteome</keyword>
<dbReference type="InterPro" id="IPR025370">
    <property type="entry name" value="SgrR_HTH_N"/>
</dbReference>
<evidence type="ECO:0000313" key="5">
    <source>
        <dbReference type="Proteomes" id="UP001203665"/>
    </source>
</evidence>
<dbReference type="InterPro" id="IPR039424">
    <property type="entry name" value="SBP_5"/>
</dbReference>
<accession>A0ABT0XLB3</accession>
<protein>
    <submittedName>
        <fullName evidence="4">ABC transporter substrate-binding protein</fullName>
    </submittedName>
</protein>
<evidence type="ECO:0000259" key="3">
    <source>
        <dbReference type="Pfam" id="PF12793"/>
    </source>
</evidence>
<comment type="caution">
    <text evidence="4">The sequence shown here is derived from an EMBL/GenBank/DDBJ whole genome shotgun (WGS) entry which is preliminary data.</text>
</comment>
<keyword evidence="1" id="KW-0238">DNA-binding</keyword>
<gene>
    <name evidence="4" type="ORF">NDM98_14885</name>
</gene>
<dbReference type="Gene3D" id="3.10.105.10">
    <property type="entry name" value="Dipeptide-binding Protein, Domain 3"/>
    <property type="match status" value="1"/>
</dbReference>
<dbReference type="InterPro" id="IPR000914">
    <property type="entry name" value="SBP_5_dom"/>
</dbReference>
<reference evidence="4" key="1">
    <citation type="submission" date="2022-06" db="EMBL/GenBank/DDBJ databases">
        <title>Alkalicoccobacillus porphyridii sp. nov., isolated from a marine red alga, Porphyridium purpureum and reclassification of Shouchella plakortidis and Shouchella gibsonii as Alkalicoccobacillus plakortidis comb. nov. and Alkalicoccobacillus gibsonii comb. nov.</title>
        <authorList>
            <person name="Kim K.H."/>
            <person name="Lee J.K."/>
            <person name="Han D.M."/>
            <person name="Baek J.H."/>
            <person name="Jeon C.O."/>
        </authorList>
    </citation>
    <scope>NUCLEOTIDE SEQUENCE</scope>
    <source>
        <strain evidence="4">DSM 19153</strain>
    </source>
</reference>
<dbReference type="Proteomes" id="UP001203665">
    <property type="component" value="Unassembled WGS sequence"/>
</dbReference>
<feature type="domain" description="Transcriptional regulator SgrR N-terminal HTH" evidence="3">
    <location>
        <begin position="4"/>
        <end position="95"/>
    </location>
</feature>
<dbReference type="Gene3D" id="3.40.190.10">
    <property type="entry name" value="Periplasmic binding protein-like II"/>
    <property type="match status" value="1"/>
</dbReference>
<sequence length="575" mass="67755">MEEKYLVLRSYIHSREKDFKVSFKHEDLEQLWFCTRRNVKRVLNKLEADGYFRYIPGRGRGNYSVLLFNQSFKEEIEAYIKKYVELGNLDMVAFILRLPIPRSWLIQLSSASEFQKLFGFKRHSISKDILYMFKSREVSTLDPVNVSIALEVHLTQQLGDTLVCYDSERNRIIPHLAHHFIVDQSELIYTFYLRKDVHFHNMDKLSSLDVAFTVERLKTKSKAYAWLVESIKKVECETPYKVSIHLKKRNSLFLQMLSTATFCILPSNTPFNEQEWIGTGPFLLKERSKSKIILQAFEHYFKERALIDEVHFYTVSKDAANVLYLQSNPEKSKTKIEEQTLQDLCVVFLLFNQNRNTILKNSLLRTAIYHLMDLPKMIKDLQLNVCEASSFSEMRSKHLEKNQKLISTLLIKANYAGEEMKLGYLDNELTAVEAKWIIEEAGNVGINLKLMPISHTDFYDQTIMNEVDLLFMKMIFSIDRHLSFMSIFRNEHLSIMQFLQTETVEFIKQQLNAFEGAHNFNDREQIIIETERILRDEKHLVFLYHPTITRTIDPIIQNATHHSYGHVDFRKLWLP</sequence>
<dbReference type="PANTHER" id="PTHR30290:SF72">
    <property type="entry name" value="HTH-TYPE TRANSCRIPTIONAL REGULATOR SGRR"/>
    <property type="match status" value="1"/>
</dbReference>
<organism evidence="4 5">
    <name type="scientific">Alkalicoccobacillus plakortidis</name>
    <dbReference type="NCBI Taxonomy" id="444060"/>
    <lineage>
        <taxon>Bacteria</taxon>
        <taxon>Bacillati</taxon>
        <taxon>Bacillota</taxon>
        <taxon>Bacilli</taxon>
        <taxon>Bacillales</taxon>
        <taxon>Bacillaceae</taxon>
        <taxon>Alkalicoccobacillus</taxon>
    </lineage>
</organism>